<gene>
    <name evidence="3" type="ORF">ACH49W_12815</name>
</gene>
<feature type="domain" description="Mce/MlaD" evidence="2">
    <location>
        <begin position="41"/>
        <end position="122"/>
    </location>
</feature>
<dbReference type="InterPro" id="IPR052336">
    <property type="entry name" value="MlaD_Phospholipid_Transporter"/>
</dbReference>
<dbReference type="PANTHER" id="PTHR33371">
    <property type="entry name" value="INTERMEMBRANE PHOSPHOLIPID TRANSPORT SYSTEM BINDING PROTEIN MLAD-RELATED"/>
    <property type="match status" value="1"/>
</dbReference>
<dbReference type="InterPro" id="IPR003399">
    <property type="entry name" value="Mce/MlaD"/>
</dbReference>
<evidence type="ECO:0000313" key="3">
    <source>
        <dbReference type="EMBL" id="MFI2474251.1"/>
    </source>
</evidence>
<dbReference type="Proteomes" id="UP001611415">
    <property type="component" value="Unassembled WGS sequence"/>
</dbReference>
<dbReference type="EMBL" id="JBIRYO010000007">
    <property type="protein sequence ID" value="MFI2474251.1"/>
    <property type="molecule type" value="Genomic_DNA"/>
</dbReference>
<proteinExistence type="predicted"/>
<keyword evidence="4" id="KW-1185">Reference proteome</keyword>
<keyword evidence="1" id="KW-0732">Signal</keyword>
<feature type="signal peptide" evidence="1">
    <location>
        <begin position="1"/>
        <end position="29"/>
    </location>
</feature>
<evidence type="ECO:0000259" key="2">
    <source>
        <dbReference type="Pfam" id="PF02470"/>
    </source>
</evidence>
<dbReference type="RefSeq" id="WP_397092617.1">
    <property type="nucleotide sequence ID" value="NZ_JBIRYO010000007.1"/>
</dbReference>
<accession>A0ABW7WZH9</accession>
<comment type="caution">
    <text evidence="3">The sequence shown here is derived from an EMBL/GenBank/DDBJ whole genome shotgun (WGS) entry which is preliminary data.</text>
</comment>
<dbReference type="Pfam" id="PF02470">
    <property type="entry name" value="MlaD"/>
    <property type="match status" value="1"/>
</dbReference>
<sequence length="358" mass="37646">MTVRSVRRAALVPAVAAALLLPGCGFDPAQVPVPGATVSGPTYQVRIELANALNLPARAKVVANGAQIGSLREVRVVDPTPEQPGRVEAVVEIAEAVRLPVSTTVQLRQNTILGDIYIGLTTPTGDFDRLIAPGGTIPLSRTRPALQVEDLLAGMSTFVGGGALQQMQAIVDRVNATLPQQPAETARIFDVLGRDVSDVAADMAVVDRFLDTIQRDLDVALRNPRELDALLSERGAVEIPADATSLVLTLGVVGGLGIVGHAIAWLAPLLEAGDEAAKALVPLLFADRPLDLSAPSNLNRVVSLIRDKIIPFVERGPKLNVGTVFVEGTGTTQGPTPVATDEQVQRIIAALRMIGVVR</sequence>
<dbReference type="PANTHER" id="PTHR33371:SF4">
    <property type="entry name" value="INTERMEMBRANE PHOSPHOLIPID TRANSPORT SYSTEM BINDING PROTEIN MLAD"/>
    <property type="match status" value="1"/>
</dbReference>
<evidence type="ECO:0000313" key="4">
    <source>
        <dbReference type="Proteomes" id="UP001611415"/>
    </source>
</evidence>
<name>A0ABW7WZH9_9NOCA</name>
<organism evidence="3 4">
    <name type="scientific">Nocardia xishanensis</name>
    <dbReference type="NCBI Taxonomy" id="238964"/>
    <lineage>
        <taxon>Bacteria</taxon>
        <taxon>Bacillati</taxon>
        <taxon>Actinomycetota</taxon>
        <taxon>Actinomycetes</taxon>
        <taxon>Mycobacteriales</taxon>
        <taxon>Nocardiaceae</taxon>
        <taxon>Nocardia</taxon>
    </lineage>
</organism>
<evidence type="ECO:0000256" key="1">
    <source>
        <dbReference type="SAM" id="SignalP"/>
    </source>
</evidence>
<feature type="chain" id="PRO_5046756038" evidence="1">
    <location>
        <begin position="30"/>
        <end position="358"/>
    </location>
</feature>
<protein>
    <submittedName>
        <fullName evidence="3">MlaD family protein</fullName>
    </submittedName>
</protein>
<reference evidence="3 4" key="1">
    <citation type="submission" date="2024-10" db="EMBL/GenBank/DDBJ databases">
        <title>The Natural Products Discovery Center: Release of the First 8490 Sequenced Strains for Exploring Actinobacteria Biosynthetic Diversity.</title>
        <authorList>
            <person name="Kalkreuter E."/>
            <person name="Kautsar S.A."/>
            <person name="Yang D."/>
            <person name="Bader C.D."/>
            <person name="Teijaro C.N."/>
            <person name="Fluegel L."/>
            <person name="Davis C.M."/>
            <person name="Simpson J.R."/>
            <person name="Lauterbach L."/>
            <person name="Steele A.D."/>
            <person name="Gui C."/>
            <person name="Meng S."/>
            <person name="Li G."/>
            <person name="Viehrig K."/>
            <person name="Ye F."/>
            <person name="Su P."/>
            <person name="Kiefer A.F."/>
            <person name="Nichols A."/>
            <person name="Cepeda A.J."/>
            <person name="Yan W."/>
            <person name="Fan B."/>
            <person name="Jiang Y."/>
            <person name="Adhikari A."/>
            <person name="Zheng C.-J."/>
            <person name="Schuster L."/>
            <person name="Cowan T.M."/>
            <person name="Smanski M.J."/>
            <person name="Chevrette M.G."/>
            <person name="De Carvalho L.P.S."/>
            <person name="Shen B."/>
        </authorList>
    </citation>
    <scope>NUCLEOTIDE SEQUENCE [LARGE SCALE GENOMIC DNA]</scope>
    <source>
        <strain evidence="3 4">NPDC019275</strain>
    </source>
</reference>